<evidence type="ECO:0000313" key="1">
    <source>
        <dbReference type="EMBL" id="BCS23965.1"/>
    </source>
</evidence>
<name>A0A7R8ANV4_9EURO</name>
<evidence type="ECO:0000313" key="2">
    <source>
        <dbReference type="Proteomes" id="UP000654913"/>
    </source>
</evidence>
<accession>A0A7R8ANV4</accession>
<dbReference type="OrthoDB" id="4501317at2759"/>
<reference evidence="1" key="2">
    <citation type="submission" date="2021-02" db="EMBL/GenBank/DDBJ databases">
        <title>Aspergillus puulaauensis MK2 genome sequence.</title>
        <authorList>
            <person name="Futagami T."/>
            <person name="Mori K."/>
            <person name="Kadooka C."/>
            <person name="Tanaka T."/>
        </authorList>
    </citation>
    <scope>NUCLEOTIDE SEQUENCE</scope>
    <source>
        <strain evidence="1">MK2</strain>
    </source>
</reference>
<sequence length="247" mass="28525">MLNWTAQDDEIDRRGRHPDLHWCLDNPVTRLEQWPKELRDLAPKRFDPITGTTYCYPSSGGVWESQLHPLTLEKLDVDRFNPAVSDWHTGREDGWCDQLRIYGGNWYGCNLELPWEERRLGCPSLASLSVDLPIRRLVVTETDTTNVYILLPNQSTGEFPEGAAAAMKNTVTEKEQIEVMKAFGAVWCTNKDSCPPLEDIKWPPVKWAAKYWSLKIPDGWEPAPKETDNMHLLPLWKAIEDEEYDEE</sequence>
<gene>
    <name evidence="1" type="ORF">APUU_40409S</name>
</gene>
<protein>
    <submittedName>
        <fullName evidence="1">Uncharacterized protein</fullName>
    </submittedName>
</protein>
<dbReference type="RefSeq" id="XP_041556159.1">
    <property type="nucleotide sequence ID" value="XM_041703477.1"/>
</dbReference>
<dbReference type="GeneID" id="64973970"/>
<dbReference type="Proteomes" id="UP000654913">
    <property type="component" value="Chromosome 4"/>
</dbReference>
<dbReference type="EMBL" id="AP024446">
    <property type="protein sequence ID" value="BCS23965.1"/>
    <property type="molecule type" value="Genomic_DNA"/>
</dbReference>
<dbReference type="KEGG" id="apuu:APUU_40409S"/>
<proteinExistence type="predicted"/>
<organism evidence="1 2">
    <name type="scientific">Aspergillus puulaauensis</name>
    <dbReference type="NCBI Taxonomy" id="1220207"/>
    <lineage>
        <taxon>Eukaryota</taxon>
        <taxon>Fungi</taxon>
        <taxon>Dikarya</taxon>
        <taxon>Ascomycota</taxon>
        <taxon>Pezizomycotina</taxon>
        <taxon>Eurotiomycetes</taxon>
        <taxon>Eurotiomycetidae</taxon>
        <taxon>Eurotiales</taxon>
        <taxon>Aspergillaceae</taxon>
        <taxon>Aspergillus</taxon>
    </lineage>
</organism>
<reference evidence="1" key="1">
    <citation type="submission" date="2021-01" db="EMBL/GenBank/DDBJ databases">
        <authorList>
            <consortium name="Aspergillus puulaauensis MK2 genome sequencing consortium"/>
            <person name="Kazuki M."/>
            <person name="Futagami T."/>
        </authorList>
    </citation>
    <scope>NUCLEOTIDE SEQUENCE</scope>
    <source>
        <strain evidence="1">MK2</strain>
    </source>
</reference>
<keyword evidence="2" id="KW-1185">Reference proteome</keyword>
<dbReference type="AlphaFoldDB" id="A0A7R8ANV4"/>